<feature type="transmembrane region" description="Helical" evidence="8">
    <location>
        <begin position="256"/>
        <end position="277"/>
    </location>
</feature>
<dbReference type="InterPro" id="IPR013525">
    <property type="entry name" value="ABC2_TM"/>
</dbReference>
<evidence type="ECO:0000256" key="8">
    <source>
        <dbReference type="SAM" id="Phobius"/>
    </source>
</evidence>
<dbReference type="InterPro" id="IPR047817">
    <property type="entry name" value="ABC2_TM_bact-type"/>
</dbReference>
<dbReference type="InterPro" id="IPR051449">
    <property type="entry name" value="ABC-2_transporter_component"/>
</dbReference>
<evidence type="ECO:0000313" key="11">
    <source>
        <dbReference type="Proteomes" id="UP001139104"/>
    </source>
</evidence>
<keyword evidence="7 8" id="KW-0472">Membrane</keyword>
<feature type="transmembrane region" description="Helical" evidence="8">
    <location>
        <begin position="348"/>
        <end position="366"/>
    </location>
</feature>
<keyword evidence="11" id="KW-1185">Reference proteome</keyword>
<accession>A0ABS9ZAH2</accession>
<comment type="caution">
    <text evidence="10">The sequence shown here is derived from an EMBL/GenBank/DDBJ whole genome shotgun (WGS) entry which is preliminary data.</text>
</comment>
<feature type="transmembrane region" description="Helical" evidence="8">
    <location>
        <begin position="220"/>
        <end position="244"/>
    </location>
</feature>
<comment type="subcellular location">
    <subcellularLocation>
        <location evidence="1">Cell membrane</location>
        <topology evidence="1">Multi-pass membrane protein</topology>
    </subcellularLocation>
</comment>
<gene>
    <name evidence="10" type="ORF">K2U94_15745</name>
</gene>
<dbReference type="Proteomes" id="UP001139104">
    <property type="component" value="Unassembled WGS sequence"/>
</dbReference>
<reference evidence="10" key="1">
    <citation type="journal article" date="2022" name="ISME J.">
        <title>Identification of active gaseous-alkane degraders at natural gas seeps.</title>
        <authorList>
            <person name="Farhan Ul Haque M."/>
            <person name="Hernandez M."/>
            <person name="Crombie A.T."/>
            <person name="Murrell J.C."/>
        </authorList>
    </citation>
    <scope>NUCLEOTIDE SEQUENCE</scope>
    <source>
        <strain evidence="10">PC2</strain>
    </source>
</reference>
<feature type="transmembrane region" description="Helical" evidence="8">
    <location>
        <begin position="289"/>
        <end position="308"/>
    </location>
</feature>
<organism evidence="10 11">
    <name type="scientific">Candidatus Rhodoblastus alkanivorans</name>
    <dbReference type="NCBI Taxonomy" id="2954117"/>
    <lineage>
        <taxon>Bacteria</taxon>
        <taxon>Pseudomonadati</taxon>
        <taxon>Pseudomonadota</taxon>
        <taxon>Alphaproteobacteria</taxon>
        <taxon>Hyphomicrobiales</taxon>
        <taxon>Rhodoblastaceae</taxon>
        <taxon>Rhodoblastus</taxon>
    </lineage>
</organism>
<proteinExistence type="inferred from homology"/>
<dbReference type="Pfam" id="PF12698">
    <property type="entry name" value="ABC2_membrane_3"/>
    <property type="match status" value="1"/>
</dbReference>
<keyword evidence="4" id="KW-1003">Cell membrane</keyword>
<evidence type="ECO:0000256" key="4">
    <source>
        <dbReference type="ARBA" id="ARBA00022475"/>
    </source>
</evidence>
<protein>
    <submittedName>
        <fullName evidence="10">ABC transporter permease</fullName>
    </submittedName>
</protein>
<name>A0ABS9ZAH2_9HYPH</name>
<dbReference type="PROSITE" id="PS51012">
    <property type="entry name" value="ABC_TM2"/>
    <property type="match status" value="1"/>
</dbReference>
<dbReference type="Gene3D" id="3.40.1710.10">
    <property type="entry name" value="abc type-2 transporter like domain"/>
    <property type="match status" value="1"/>
</dbReference>
<keyword evidence="6 8" id="KW-1133">Transmembrane helix</keyword>
<evidence type="ECO:0000256" key="3">
    <source>
        <dbReference type="ARBA" id="ARBA00022448"/>
    </source>
</evidence>
<dbReference type="PANTHER" id="PTHR30294:SF47">
    <property type="entry name" value="INNER MEMBRANE TRANSPORT PERMEASE YHHJ"/>
    <property type="match status" value="1"/>
</dbReference>
<evidence type="ECO:0000256" key="6">
    <source>
        <dbReference type="ARBA" id="ARBA00022989"/>
    </source>
</evidence>
<keyword evidence="5 8" id="KW-0812">Transmembrane</keyword>
<evidence type="ECO:0000256" key="2">
    <source>
        <dbReference type="ARBA" id="ARBA00007783"/>
    </source>
</evidence>
<sequence length="375" mass="40813">MQTLSNIFWLGTKELRSFFRDWVLLGLVIYSFSLAIIAQAQSNAQELHNASIAYVDEDHSELSARLARAFLPPYFLPAVPVGQGDIDRLMNTGAYTFILDIPPNFERDALAGRQPTLQLNVDATAMMQAGIGAGYTQQILSNEIARFLTRQDHPSPVPIGQVVRIAFNPNLVTAWFSSVMGIIGSVTMLSIILAGAAVVREREHGTVEHLLVMPVTPFEIAMAKIWANSLIIAGAVLLSLIFVVKRLLAIPIEGSIPLFMCGVALYLFFATSVGIFLATIARTMPQLGLLYLLVAVPLNLLSGANTPLESMPPFLRAIMQASPTTHFVAIAQAVLYRGAGFDIVWPRFVAMAAIGGVFLALGLWRFRAVSSQSNN</sequence>
<feature type="transmembrane region" description="Helical" evidence="8">
    <location>
        <begin position="174"/>
        <end position="199"/>
    </location>
</feature>
<dbReference type="EMBL" id="JAIVFP010000001">
    <property type="protein sequence ID" value="MCI4684197.1"/>
    <property type="molecule type" value="Genomic_DNA"/>
</dbReference>
<comment type="similarity">
    <text evidence="2">Belongs to the ABC-2 integral membrane protein family.</text>
</comment>
<dbReference type="RefSeq" id="WP_243068105.1">
    <property type="nucleotide sequence ID" value="NZ_JAIVFK010000015.1"/>
</dbReference>
<evidence type="ECO:0000313" key="10">
    <source>
        <dbReference type="EMBL" id="MCI4684197.1"/>
    </source>
</evidence>
<evidence type="ECO:0000256" key="1">
    <source>
        <dbReference type="ARBA" id="ARBA00004651"/>
    </source>
</evidence>
<keyword evidence="3" id="KW-0813">Transport</keyword>
<feature type="domain" description="ABC transmembrane type-2" evidence="9">
    <location>
        <begin position="133"/>
        <end position="369"/>
    </location>
</feature>
<evidence type="ECO:0000256" key="7">
    <source>
        <dbReference type="ARBA" id="ARBA00023136"/>
    </source>
</evidence>
<dbReference type="PANTHER" id="PTHR30294">
    <property type="entry name" value="MEMBRANE COMPONENT OF ABC TRANSPORTER YHHJ-RELATED"/>
    <property type="match status" value="1"/>
</dbReference>
<evidence type="ECO:0000256" key="5">
    <source>
        <dbReference type="ARBA" id="ARBA00022692"/>
    </source>
</evidence>
<evidence type="ECO:0000259" key="9">
    <source>
        <dbReference type="PROSITE" id="PS51012"/>
    </source>
</evidence>